<name>A0A4Y2DN79_ARAVE</name>
<dbReference type="OrthoDB" id="5823189at2759"/>
<evidence type="ECO:0000313" key="1">
    <source>
        <dbReference type="EMBL" id="GBM17466.1"/>
    </source>
</evidence>
<comment type="caution">
    <text evidence="1">The sequence shown here is derived from an EMBL/GenBank/DDBJ whole genome shotgun (WGS) entry which is preliminary data.</text>
</comment>
<keyword evidence="2" id="KW-1185">Reference proteome</keyword>
<dbReference type="EMBL" id="BGPR01000389">
    <property type="protein sequence ID" value="GBM17466.1"/>
    <property type="molecule type" value="Genomic_DNA"/>
</dbReference>
<proteinExistence type="predicted"/>
<evidence type="ECO:0000313" key="2">
    <source>
        <dbReference type="Proteomes" id="UP000499080"/>
    </source>
</evidence>
<gene>
    <name evidence="1" type="ORF">AVEN_193761_1</name>
</gene>
<protein>
    <submittedName>
        <fullName evidence="1">Uncharacterized protein</fullName>
    </submittedName>
</protein>
<reference evidence="1 2" key="1">
    <citation type="journal article" date="2019" name="Sci. Rep.">
        <title>Orb-weaving spider Araneus ventricosus genome elucidates the spidroin gene catalogue.</title>
        <authorList>
            <person name="Kono N."/>
            <person name="Nakamura H."/>
            <person name="Ohtoshi R."/>
            <person name="Moran D.A.P."/>
            <person name="Shinohara A."/>
            <person name="Yoshida Y."/>
            <person name="Fujiwara M."/>
            <person name="Mori M."/>
            <person name="Tomita M."/>
            <person name="Arakawa K."/>
        </authorList>
    </citation>
    <scope>NUCLEOTIDE SEQUENCE [LARGE SCALE GENOMIC DNA]</scope>
</reference>
<dbReference type="AlphaFoldDB" id="A0A4Y2DN79"/>
<organism evidence="1 2">
    <name type="scientific">Araneus ventricosus</name>
    <name type="common">Orbweaver spider</name>
    <name type="synonym">Epeira ventricosa</name>
    <dbReference type="NCBI Taxonomy" id="182803"/>
    <lineage>
        <taxon>Eukaryota</taxon>
        <taxon>Metazoa</taxon>
        <taxon>Ecdysozoa</taxon>
        <taxon>Arthropoda</taxon>
        <taxon>Chelicerata</taxon>
        <taxon>Arachnida</taxon>
        <taxon>Araneae</taxon>
        <taxon>Araneomorphae</taxon>
        <taxon>Entelegynae</taxon>
        <taxon>Araneoidea</taxon>
        <taxon>Araneidae</taxon>
        <taxon>Araneus</taxon>
    </lineage>
</organism>
<sequence length="142" mass="16751">MLATVVLKLHEKLAYRRLQLTALSLNLVAMLQKENRKTKDNFFKAIRADPEARWQAKMPLLKNNDEIQLQCVSRTIRNVLHRNPKNVYKKLNGKPPLSKRHIVSLINFVRDHLTAGTNWNDVAFSDENMFYLNDLDRFKFSW</sequence>
<accession>A0A4Y2DN79</accession>
<dbReference type="Proteomes" id="UP000499080">
    <property type="component" value="Unassembled WGS sequence"/>
</dbReference>